<evidence type="ECO:0000313" key="2">
    <source>
        <dbReference type="Proteomes" id="UP000183613"/>
    </source>
</evidence>
<dbReference type="OrthoDB" id="7029301at2"/>
<organism evidence="1 2">
    <name type="scientific">Pseudomonas deceptionensis</name>
    <dbReference type="NCBI Taxonomy" id="882211"/>
    <lineage>
        <taxon>Bacteria</taxon>
        <taxon>Pseudomonadati</taxon>
        <taxon>Pseudomonadota</taxon>
        <taxon>Gammaproteobacteria</taxon>
        <taxon>Pseudomonadales</taxon>
        <taxon>Pseudomonadaceae</taxon>
        <taxon>Pseudomonas</taxon>
    </lineage>
</organism>
<dbReference type="RefSeq" id="WP_053069548.1">
    <property type="nucleotide sequence ID" value="NZ_FNUD01000002.1"/>
</dbReference>
<dbReference type="EMBL" id="FNUD01000002">
    <property type="protein sequence ID" value="SEE13776.1"/>
    <property type="molecule type" value="Genomic_DNA"/>
</dbReference>
<reference evidence="1" key="1">
    <citation type="submission" date="2016-10" db="EMBL/GenBank/DDBJ databases">
        <authorList>
            <person name="Varghese N."/>
            <person name="Submissions S."/>
        </authorList>
    </citation>
    <scope>NUCLEOTIDE SEQUENCE [LARGE SCALE GENOMIC DNA]</scope>
    <source>
        <strain evidence="1">LMG 25555</strain>
    </source>
</reference>
<evidence type="ECO:0000313" key="1">
    <source>
        <dbReference type="EMBL" id="SEE13776.1"/>
    </source>
</evidence>
<keyword evidence="2" id="KW-1185">Reference proteome</keyword>
<accession>A0A1H5GDH3</accession>
<proteinExistence type="predicted"/>
<dbReference type="Proteomes" id="UP000183613">
    <property type="component" value="Unassembled WGS sequence"/>
</dbReference>
<gene>
    <name evidence="1" type="ORF">SAMN04489800_0023</name>
</gene>
<dbReference type="GO" id="GO:0030254">
    <property type="term" value="P:protein secretion by the type III secretion system"/>
    <property type="evidence" value="ECO:0007669"/>
    <property type="project" value="InterPro"/>
</dbReference>
<dbReference type="InterPro" id="IPR012670">
    <property type="entry name" value="T3SS_YscI/HrpB"/>
</dbReference>
<sequence>MKIETAPMPSLTLPSFSDKPSYAPAPSDINWFNASLNTPVIPSTHNTPSAPYFARPLNRQSAHLQGLSNQAAQALLKVSTSTDPIDMLNSTRALSKHGLDSILAAKVVSKTSQAVDKLTNLS</sequence>
<dbReference type="NCBIfam" id="TIGR02497">
    <property type="entry name" value="yscI_hrpB_dom"/>
    <property type="match status" value="1"/>
</dbReference>
<dbReference type="AlphaFoldDB" id="A0A1H5GDH3"/>
<comment type="caution">
    <text evidence="1">The sequence shown here is derived from an EMBL/GenBank/DDBJ whole genome shotgun (WGS) entry which is preliminary data.</text>
</comment>
<dbReference type="Pfam" id="PF17001">
    <property type="entry name" value="T3SS_basalb_I"/>
    <property type="match status" value="1"/>
</dbReference>
<name>A0A1H5GDH3_PSEDM</name>
<protein>
    <submittedName>
        <fullName evidence="1">Type III secretion apparatus protein, YscI/HrpB, C-terminal domain-containing protein</fullName>
    </submittedName>
</protein>